<feature type="domain" description="YgjP-like metallopeptidase" evidence="1">
    <location>
        <begin position="37"/>
        <end position="237"/>
    </location>
</feature>
<proteinExistence type="predicted"/>
<reference evidence="2 3" key="1">
    <citation type="submission" date="2016-10" db="EMBL/GenBank/DDBJ databases">
        <authorList>
            <person name="de Groot N.N."/>
        </authorList>
    </citation>
    <scope>NUCLEOTIDE SEQUENCE [LARGE SCALE GENOMIC DNA]</scope>
    <source>
        <strain evidence="2 3">ATCC 35022</strain>
    </source>
</reference>
<evidence type="ECO:0000259" key="1">
    <source>
        <dbReference type="Pfam" id="PF01863"/>
    </source>
</evidence>
<dbReference type="AlphaFoldDB" id="A0A1G6EH48"/>
<name>A0A1G6EH48_9HYPH</name>
<organism evidence="2 3">
    <name type="scientific">Bauldia litoralis</name>
    <dbReference type="NCBI Taxonomy" id="665467"/>
    <lineage>
        <taxon>Bacteria</taxon>
        <taxon>Pseudomonadati</taxon>
        <taxon>Pseudomonadota</taxon>
        <taxon>Alphaproteobacteria</taxon>
        <taxon>Hyphomicrobiales</taxon>
        <taxon>Kaistiaceae</taxon>
        <taxon>Bauldia</taxon>
    </lineage>
</organism>
<dbReference type="EMBL" id="FMXQ01000012">
    <property type="protein sequence ID" value="SDB56712.1"/>
    <property type="molecule type" value="Genomic_DNA"/>
</dbReference>
<dbReference type="Proteomes" id="UP000199071">
    <property type="component" value="Unassembled WGS sequence"/>
</dbReference>
<dbReference type="RefSeq" id="WP_090880603.1">
    <property type="nucleotide sequence ID" value="NZ_FMXQ01000012.1"/>
</dbReference>
<dbReference type="PANTHER" id="PTHR30399:SF1">
    <property type="entry name" value="UTP PYROPHOSPHATASE"/>
    <property type="match status" value="1"/>
</dbReference>
<dbReference type="Pfam" id="PF01863">
    <property type="entry name" value="YgjP-like"/>
    <property type="match status" value="1"/>
</dbReference>
<protein>
    <recommendedName>
        <fullName evidence="1">YgjP-like metallopeptidase domain-containing protein</fullName>
    </recommendedName>
</protein>
<accession>A0A1G6EH48</accession>
<dbReference type="InterPro" id="IPR053136">
    <property type="entry name" value="UTP_pyrophosphatase-like"/>
</dbReference>
<dbReference type="OrthoDB" id="9795402at2"/>
<dbReference type="CDD" id="cd07344">
    <property type="entry name" value="M48_yhfN_like"/>
    <property type="match status" value="1"/>
</dbReference>
<evidence type="ECO:0000313" key="3">
    <source>
        <dbReference type="Proteomes" id="UP000199071"/>
    </source>
</evidence>
<dbReference type="InterPro" id="IPR002725">
    <property type="entry name" value="YgjP-like_metallopeptidase"/>
</dbReference>
<evidence type="ECO:0000313" key="2">
    <source>
        <dbReference type="EMBL" id="SDB56712.1"/>
    </source>
</evidence>
<sequence>MAFFERKPPTARATHFDLATERGVVAISLRRHPRARNYTLRVGSPAGAPVLTMPVRGSLAEARAFLDRNAGWLINQMGRLPEARPIVDGATIPLRAVPHLIRHLPHRRGTVTPLASSEGPVLLVAGREEHLRRRVIDYLKKEARRDLERAVARHAMMLGVRVSAIRLRDQTSRWGSCSSTGTLSFSWRLVMAPPFVLDYLAAHEVAHLHEMNHGPRFWHLVESVCPETKQARAWLNRDGLHLHAIGAESPLAAAPTEDDLATA</sequence>
<keyword evidence="3" id="KW-1185">Reference proteome</keyword>
<dbReference type="Gene3D" id="3.30.2010.10">
    <property type="entry name" value="Metalloproteases ('zincins'), catalytic domain"/>
    <property type="match status" value="1"/>
</dbReference>
<dbReference type="PANTHER" id="PTHR30399">
    <property type="entry name" value="UNCHARACTERIZED PROTEIN YGJP"/>
    <property type="match status" value="1"/>
</dbReference>
<gene>
    <name evidence="2" type="ORF">SAMN02982931_04510</name>
</gene>
<dbReference type="STRING" id="665467.SAMN02982931_04510"/>